<keyword evidence="2" id="KW-1185">Reference proteome</keyword>
<dbReference type="AlphaFoldDB" id="A0A4S8LDZ8"/>
<accession>A0A4S8LDZ8</accession>
<dbReference type="EMBL" id="ML179469">
    <property type="protein sequence ID" value="THU86991.1"/>
    <property type="molecule type" value="Genomic_DNA"/>
</dbReference>
<sequence length="121" mass="13485">MRFVSRLIPATLGPFESVANGQSRHRPSVAISGEDRMLAIDVNIFTSTKVQGKMDWNIPVMLEPMLDFWSLFQQLKGKKSQWTSGICIFTNNQFSSQTLVYSSIVNARVTLAFTLLLAGKG</sequence>
<dbReference type="Proteomes" id="UP000297245">
    <property type="component" value="Unassembled WGS sequence"/>
</dbReference>
<evidence type="ECO:0000313" key="1">
    <source>
        <dbReference type="EMBL" id="THU86991.1"/>
    </source>
</evidence>
<reference evidence="1 2" key="1">
    <citation type="journal article" date="2019" name="Nat. Ecol. Evol.">
        <title>Megaphylogeny resolves global patterns of mushroom evolution.</title>
        <authorList>
            <person name="Varga T."/>
            <person name="Krizsan K."/>
            <person name="Foldi C."/>
            <person name="Dima B."/>
            <person name="Sanchez-Garcia M."/>
            <person name="Sanchez-Ramirez S."/>
            <person name="Szollosi G.J."/>
            <person name="Szarkandi J.G."/>
            <person name="Papp V."/>
            <person name="Albert L."/>
            <person name="Andreopoulos W."/>
            <person name="Angelini C."/>
            <person name="Antonin V."/>
            <person name="Barry K.W."/>
            <person name="Bougher N.L."/>
            <person name="Buchanan P."/>
            <person name="Buyck B."/>
            <person name="Bense V."/>
            <person name="Catcheside P."/>
            <person name="Chovatia M."/>
            <person name="Cooper J."/>
            <person name="Damon W."/>
            <person name="Desjardin D."/>
            <person name="Finy P."/>
            <person name="Geml J."/>
            <person name="Haridas S."/>
            <person name="Hughes K."/>
            <person name="Justo A."/>
            <person name="Karasinski D."/>
            <person name="Kautmanova I."/>
            <person name="Kiss B."/>
            <person name="Kocsube S."/>
            <person name="Kotiranta H."/>
            <person name="LaButti K.M."/>
            <person name="Lechner B.E."/>
            <person name="Liimatainen K."/>
            <person name="Lipzen A."/>
            <person name="Lukacs Z."/>
            <person name="Mihaltcheva S."/>
            <person name="Morgado L.N."/>
            <person name="Niskanen T."/>
            <person name="Noordeloos M.E."/>
            <person name="Ohm R.A."/>
            <person name="Ortiz-Santana B."/>
            <person name="Ovrebo C."/>
            <person name="Racz N."/>
            <person name="Riley R."/>
            <person name="Savchenko A."/>
            <person name="Shiryaev A."/>
            <person name="Soop K."/>
            <person name="Spirin V."/>
            <person name="Szebenyi C."/>
            <person name="Tomsovsky M."/>
            <person name="Tulloss R.E."/>
            <person name="Uehling J."/>
            <person name="Grigoriev I.V."/>
            <person name="Vagvolgyi C."/>
            <person name="Papp T."/>
            <person name="Martin F.M."/>
            <person name="Miettinen O."/>
            <person name="Hibbett D.S."/>
            <person name="Nagy L.G."/>
        </authorList>
    </citation>
    <scope>NUCLEOTIDE SEQUENCE [LARGE SCALE GENOMIC DNA]</scope>
    <source>
        <strain evidence="1 2">CBS 962.96</strain>
    </source>
</reference>
<organism evidence="1 2">
    <name type="scientific">Dendrothele bispora (strain CBS 962.96)</name>
    <dbReference type="NCBI Taxonomy" id="1314807"/>
    <lineage>
        <taxon>Eukaryota</taxon>
        <taxon>Fungi</taxon>
        <taxon>Dikarya</taxon>
        <taxon>Basidiomycota</taxon>
        <taxon>Agaricomycotina</taxon>
        <taxon>Agaricomycetes</taxon>
        <taxon>Agaricomycetidae</taxon>
        <taxon>Agaricales</taxon>
        <taxon>Agaricales incertae sedis</taxon>
        <taxon>Dendrothele</taxon>
    </lineage>
</organism>
<protein>
    <submittedName>
        <fullName evidence="1">Uncharacterized protein</fullName>
    </submittedName>
</protein>
<evidence type="ECO:0000313" key="2">
    <source>
        <dbReference type="Proteomes" id="UP000297245"/>
    </source>
</evidence>
<proteinExistence type="predicted"/>
<name>A0A4S8LDZ8_DENBC</name>
<gene>
    <name evidence="1" type="ORF">K435DRAFT_804673</name>
</gene>